<sequence>MQAIMRLRGAGEDGLLVFEAADVFKEAGAVVESHLAASAMRARRIGFKGN</sequence>
<dbReference type="Proteomes" id="UP001324993">
    <property type="component" value="Chromosome"/>
</dbReference>
<evidence type="ECO:0000313" key="1">
    <source>
        <dbReference type="EMBL" id="WPJ95409.1"/>
    </source>
</evidence>
<evidence type="ECO:0000313" key="2">
    <source>
        <dbReference type="Proteomes" id="UP001324993"/>
    </source>
</evidence>
<accession>A0ABZ0RJH4</accession>
<gene>
    <name evidence="1" type="ORF">SH580_18475</name>
</gene>
<reference evidence="1 2" key="1">
    <citation type="submission" date="2023-11" db="EMBL/GenBank/DDBJ databases">
        <title>Coraliomargarita sp. nov., isolated from marine algae.</title>
        <authorList>
            <person name="Lee J.K."/>
            <person name="Baek J.H."/>
            <person name="Kim J.M."/>
            <person name="Choi D.G."/>
            <person name="Jeon C.O."/>
        </authorList>
    </citation>
    <scope>NUCLEOTIDE SEQUENCE [LARGE SCALE GENOMIC DNA]</scope>
    <source>
        <strain evidence="1 2">J2-16</strain>
    </source>
</reference>
<keyword evidence="2" id="KW-1185">Reference proteome</keyword>
<dbReference type="RefSeq" id="WP_319832297.1">
    <property type="nucleotide sequence ID" value="NZ_CP138858.1"/>
</dbReference>
<proteinExistence type="predicted"/>
<organism evidence="1 2">
    <name type="scientific">Coraliomargarita algicola</name>
    <dbReference type="NCBI Taxonomy" id="3092156"/>
    <lineage>
        <taxon>Bacteria</taxon>
        <taxon>Pseudomonadati</taxon>
        <taxon>Verrucomicrobiota</taxon>
        <taxon>Opitutia</taxon>
        <taxon>Puniceicoccales</taxon>
        <taxon>Coraliomargaritaceae</taxon>
        <taxon>Coraliomargarita</taxon>
    </lineage>
</organism>
<name>A0ABZ0RJH4_9BACT</name>
<protein>
    <submittedName>
        <fullName evidence="1">Uncharacterized protein</fullName>
    </submittedName>
</protein>
<dbReference type="EMBL" id="CP138858">
    <property type="protein sequence ID" value="WPJ95409.1"/>
    <property type="molecule type" value="Genomic_DNA"/>
</dbReference>